<dbReference type="GO" id="GO:0042973">
    <property type="term" value="F:glucan endo-1,3-beta-D-glucosidase activity"/>
    <property type="evidence" value="ECO:0007669"/>
    <property type="project" value="UniProtKB-EC"/>
</dbReference>
<comment type="catalytic activity">
    <reaction evidence="1">
        <text>Hydrolysis of (1-&gt;3)-beta-D-glucosidic linkages in (1-&gt;3)-beta-D-glucans.</text>
        <dbReference type="EC" id="3.2.1.39"/>
    </reaction>
</comment>
<protein>
    <recommendedName>
        <fullName evidence="3">glucan endo-1,3-beta-D-glucosidase</fullName>
        <ecNumber evidence="3">3.2.1.39</ecNumber>
    </recommendedName>
</protein>
<dbReference type="AlphaFoldDB" id="B8LLQ3"/>
<accession>B8LLQ3</accession>
<keyword evidence="6" id="KW-0326">Glycosidase</keyword>
<keyword evidence="5" id="KW-0378">Hydrolase</keyword>
<dbReference type="OMA" id="NCNLMKL"/>
<dbReference type="InterPro" id="IPR000490">
    <property type="entry name" value="Glyco_hydro_17"/>
</dbReference>
<evidence type="ECO:0000256" key="1">
    <source>
        <dbReference type="ARBA" id="ARBA00000382"/>
    </source>
</evidence>
<evidence type="ECO:0000256" key="7">
    <source>
        <dbReference type="RuleBase" id="RU004335"/>
    </source>
</evidence>
<name>B8LLQ3_PICSI</name>
<dbReference type="EC" id="3.2.1.39" evidence="3"/>
<dbReference type="SUPFAM" id="SSF51445">
    <property type="entry name" value="(Trans)glycosidases"/>
    <property type="match status" value="1"/>
</dbReference>
<dbReference type="Gene3D" id="3.20.20.80">
    <property type="entry name" value="Glycosidases"/>
    <property type="match status" value="1"/>
</dbReference>
<evidence type="ECO:0000256" key="8">
    <source>
        <dbReference type="SAM" id="SignalP"/>
    </source>
</evidence>
<evidence type="ECO:0000256" key="3">
    <source>
        <dbReference type="ARBA" id="ARBA00012780"/>
    </source>
</evidence>
<comment type="similarity">
    <text evidence="2 7">Belongs to the glycosyl hydrolase 17 family.</text>
</comment>
<proteinExistence type="evidence at transcript level"/>
<feature type="signal peptide" evidence="8">
    <location>
        <begin position="1"/>
        <end position="22"/>
    </location>
</feature>
<evidence type="ECO:0000256" key="4">
    <source>
        <dbReference type="ARBA" id="ARBA00022729"/>
    </source>
</evidence>
<dbReference type="PANTHER" id="PTHR32227">
    <property type="entry name" value="GLUCAN ENDO-1,3-BETA-GLUCOSIDASE BG1-RELATED-RELATED"/>
    <property type="match status" value="1"/>
</dbReference>
<dbReference type="InterPro" id="IPR017853">
    <property type="entry name" value="GH"/>
</dbReference>
<evidence type="ECO:0000256" key="5">
    <source>
        <dbReference type="ARBA" id="ARBA00022801"/>
    </source>
</evidence>
<keyword evidence="4 8" id="KW-0732">Signal</keyword>
<dbReference type="EMBL" id="EF676697">
    <property type="protein sequence ID" value="ABR16583.1"/>
    <property type="molecule type" value="mRNA"/>
</dbReference>
<dbReference type="CAZy" id="GH17">
    <property type="family name" value="Glycoside Hydrolase Family 17"/>
</dbReference>
<dbReference type="Pfam" id="PF00332">
    <property type="entry name" value="Glyco_hydro_17"/>
    <property type="match status" value="1"/>
</dbReference>
<reference evidence="9" key="1">
    <citation type="submission" date="2007-06" db="EMBL/GenBank/DDBJ databases">
        <title>Full length cDNA sequences from Sitka Spruce (Picea sitchensis).</title>
        <authorList>
            <person name="Ralph S.G."/>
            <person name="Chun H.E."/>
            <person name="Liao N."/>
            <person name="Ali J."/>
            <person name="Reid K."/>
            <person name="Kolosova N."/>
            <person name="Cooper N."/>
            <person name="Cullis C."/>
            <person name="Jancsik S."/>
            <person name="Moore R."/>
            <person name="Mayo M."/>
            <person name="Wagner S."/>
            <person name="Holt R.A."/>
            <person name="Jones S.J.M."/>
            <person name="Marra M.A."/>
            <person name="Ritland C.E."/>
            <person name="Ritland K."/>
            <person name="Bohlmann J."/>
        </authorList>
    </citation>
    <scope>NUCLEOTIDE SEQUENCE</scope>
    <source>
        <tissue evidence="9">Green portion of the leader tissue</tissue>
    </source>
</reference>
<evidence type="ECO:0000313" key="9">
    <source>
        <dbReference type="EMBL" id="ABR16583.1"/>
    </source>
</evidence>
<feature type="chain" id="PRO_5002877142" description="glucan endo-1,3-beta-D-glucosidase" evidence="8">
    <location>
        <begin position="23"/>
        <end position="386"/>
    </location>
</feature>
<organism evidence="9">
    <name type="scientific">Picea sitchensis</name>
    <name type="common">Sitka spruce</name>
    <name type="synonym">Pinus sitchensis</name>
    <dbReference type="NCBI Taxonomy" id="3332"/>
    <lineage>
        <taxon>Eukaryota</taxon>
        <taxon>Viridiplantae</taxon>
        <taxon>Streptophyta</taxon>
        <taxon>Embryophyta</taxon>
        <taxon>Tracheophyta</taxon>
        <taxon>Spermatophyta</taxon>
        <taxon>Pinopsida</taxon>
        <taxon>Pinidae</taxon>
        <taxon>Conifers I</taxon>
        <taxon>Pinales</taxon>
        <taxon>Pinaceae</taxon>
        <taxon>Picea</taxon>
    </lineage>
</organism>
<sequence>MEGPKSILAIIILFFCLLSGRAGTGIILGTASNATIGINYGQVGDNLPSPQRVARLLRSINIIKKVKLYDANREVLEAFANTGIEFVVGLSNEYVGNMTDQAAAVEWVKENVQGYLPGTNITCIAVGNEVFTGNDTALMANLVPAMQNIHSALVSLGLQGSVNVTTAHSSGVLSTSYPPSAGAFKPELTAFLRPLLDFLSQTSSSFLINAYPYFAYKADPDNIPLDYVLFQPNAGMVDAATNLHYGNMLHAQIDSVYSALSALGYPALEVKVSETGWPSKGDSDEVGATPENARIYNSNLLQLLAQNQGTPMRPSLRLETYVFALFNEDQKPGQTSERNYGLFKSDGSPAYDVGLHGSLSGGSSNTNSYNKVVVSSLCSFFLLFFL</sequence>
<evidence type="ECO:0000256" key="6">
    <source>
        <dbReference type="ARBA" id="ARBA00023295"/>
    </source>
</evidence>
<dbReference type="InterPro" id="IPR044965">
    <property type="entry name" value="Glyco_hydro_17_plant"/>
</dbReference>
<dbReference type="GO" id="GO:0005975">
    <property type="term" value="P:carbohydrate metabolic process"/>
    <property type="evidence" value="ECO:0007669"/>
    <property type="project" value="InterPro"/>
</dbReference>
<evidence type="ECO:0000256" key="2">
    <source>
        <dbReference type="ARBA" id="ARBA00008773"/>
    </source>
</evidence>
<dbReference type="FunFam" id="3.20.20.80:FF:000005">
    <property type="entry name" value="Glucan endo-1,3-beta-glucosidase 14"/>
    <property type="match status" value="1"/>
</dbReference>